<keyword evidence="3" id="KW-1185">Reference proteome</keyword>
<dbReference type="Proteomes" id="UP000076154">
    <property type="component" value="Unassembled WGS sequence"/>
</dbReference>
<name>A0A369JL78_HYPMA</name>
<accession>A0A369JL78</accession>
<feature type="region of interest" description="Disordered" evidence="1">
    <location>
        <begin position="103"/>
        <end position="424"/>
    </location>
</feature>
<comment type="caution">
    <text evidence="2">The sequence shown here is derived from an EMBL/GenBank/DDBJ whole genome shotgun (WGS) entry which is preliminary data.</text>
</comment>
<evidence type="ECO:0000313" key="3">
    <source>
        <dbReference type="Proteomes" id="UP000076154"/>
    </source>
</evidence>
<dbReference type="InParanoid" id="A0A369JL78"/>
<sequence>MIRSIYRSKNPHLLCLVNWPVGVRAPVKGFRPRIDLSCNILKDQLAQRREAEQDPSVDDFIHIISWSNDDRKKSLSDKSDVPLVIDTDGQTVLTVLDSKKYKEAVQPTKTTATTRKSKSRKDKMPANLPPESDDEVQIMDPLPRTTTQARRDAPPAPSRPGVPSQRTHPQHAAVPPQPCRNEPPHQPDHEDDKEPPPQRHRTSACSPSPGEPQEYWGTWADEHGFPRACPREPHPEHLRVPATRPSGMVHRKHTEDHAEDQHWDVPVTRRVPPAEDYRPPAHRDAAPPRRPLLSNDYYHPSDRDMPAQRRPPTSKDYRDPIDHDVPPRCRPPPSKDYYPTVHHDAPLYRHPPPIKEYRRPDPHDSDTQEPRGKKRKLQDVNDGTLHFTKPLPKRVQESTVAGPSRLPRGHINAVAGPSRTSGHYYEHQDYYDDEVWGYDEDIDWV</sequence>
<reference evidence="2" key="1">
    <citation type="submission" date="2018-04" db="EMBL/GenBank/DDBJ databases">
        <title>Whole genome sequencing of Hypsizygus marmoreus.</title>
        <authorList>
            <person name="Choi I.-G."/>
            <person name="Min B."/>
            <person name="Kim J.-G."/>
            <person name="Kim S."/>
            <person name="Oh Y.-L."/>
            <person name="Kong W.-S."/>
            <person name="Park H."/>
            <person name="Jeong J."/>
            <person name="Song E.-S."/>
        </authorList>
    </citation>
    <scope>NUCLEOTIDE SEQUENCE [LARGE SCALE GENOMIC DNA]</scope>
    <source>
        <strain evidence="2">51987-8</strain>
    </source>
</reference>
<feature type="compositionally biased region" description="Basic and acidic residues" evidence="1">
    <location>
        <begin position="182"/>
        <end position="197"/>
    </location>
</feature>
<proteinExistence type="predicted"/>
<feature type="compositionally biased region" description="Basic and acidic residues" evidence="1">
    <location>
        <begin position="299"/>
        <end position="327"/>
    </location>
</feature>
<gene>
    <name evidence="2" type="ORF">Hypma_013353</name>
</gene>
<evidence type="ECO:0000313" key="2">
    <source>
        <dbReference type="EMBL" id="RDB19556.1"/>
    </source>
</evidence>
<dbReference type="EMBL" id="LUEZ02000079">
    <property type="protein sequence ID" value="RDB19556.1"/>
    <property type="molecule type" value="Genomic_DNA"/>
</dbReference>
<evidence type="ECO:0000256" key="1">
    <source>
        <dbReference type="SAM" id="MobiDB-lite"/>
    </source>
</evidence>
<feature type="compositionally biased region" description="Basic and acidic residues" evidence="1">
    <location>
        <begin position="341"/>
        <end position="371"/>
    </location>
</feature>
<organism evidence="2 3">
    <name type="scientific">Hypsizygus marmoreus</name>
    <name type="common">White beech mushroom</name>
    <name type="synonym">Agaricus marmoreus</name>
    <dbReference type="NCBI Taxonomy" id="39966"/>
    <lineage>
        <taxon>Eukaryota</taxon>
        <taxon>Fungi</taxon>
        <taxon>Dikarya</taxon>
        <taxon>Basidiomycota</taxon>
        <taxon>Agaricomycotina</taxon>
        <taxon>Agaricomycetes</taxon>
        <taxon>Agaricomycetidae</taxon>
        <taxon>Agaricales</taxon>
        <taxon>Tricholomatineae</taxon>
        <taxon>Lyophyllaceae</taxon>
        <taxon>Hypsizygus</taxon>
    </lineage>
</organism>
<protein>
    <submittedName>
        <fullName evidence="2">Uncharacterized protein</fullName>
    </submittedName>
</protein>
<dbReference type="AlphaFoldDB" id="A0A369JL78"/>
<feature type="compositionally biased region" description="Basic and acidic residues" evidence="1">
    <location>
        <begin position="220"/>
        <end position="239"/>
    </location>
</feature>
<dbReference type="OrthoDB" id="3130924at2759"/>
<feature type="compositionally biased region" description="Basic and acidic residues" evidence="1">
    <location>
        <begin position="253"/>
        <end position="263"/>
    </location>
</feature>
<feature type="compositionally biased region" description="Basic and acidic residues" evidence="1">
    <location>
        <begin position="272"/>
        <end position="287"/>
    </location>
</feature>